<feature type="binding site" evidence="10">
    <location>
        <position position="19"/>
    </location>
    <ligand>
        <name>FMN</name>
        <dbReference type="ChEBI" id="CHEBI:58210"/>
    </ligand>
</feature>
<dbReference type="AlphaFoldDB" id="N0BDV1"/>
<dbReference type="RefSeq" id="WP_015590006.1">
    <property type="nucleotide sequence ID" value="NC_021169.1"/>
</dbReference>
<reference evidence="12 13" key="1">
    <citation type="journal article" date="2013" name="Genome Announc.">
        <title>Complete Genome Sequence of the Thermophilic and Facultatively Chemolithoautotrophic Sulfate Reducer Archaeoglobus sulfaticallidus Strain PM70-1T.</title>
        <authorList>
            <person name="Stokke R."/>
            <person name="Hocking W.P."/>
            <person name="Steinsbu B.O."/>
            <person name="Steen I.H."/>
        </authorList>
    </citation>
    <scope>NUCLEOTIDE SEQUENCE [LARGE SCALE GENOMIC DNA]</scope>
    <source>
        <strain evidence="12">PM70-1</strain>
    </source>
</reference>
<dbReference type="InterPro" id="IPR033888">
    <property type="entry name" value="DHOD_1B"/>
</dbReference>
<dbReference type="SUPFAM" id="SSF51395">
    <property type="entry name" value="FMN-linked oxidoreductases"/>
    <property type="match status" value="1"/>
</dbReference>
<dbReference type="InterPro" id="IPR049622">
    <property type="entry name" value="Dihydroorotate_DH_I"/>
</dbReference>
<comment type="catalytic activity">
    <reaction evidence="10">
        <text>(S)-dihydroorotate + A = orotate + AH2</text>
        <dbReference type="Rhea" id="RHEA:18073"/>
        <dbReference type="ChEBI" id="CHEBI:13193"/>
        <dbReference type="ChEBI" id="CHEBI:17499"/>
        <dbReference type="ChEBI" id="CHEBI:30839"/>
        <dbReference type="ChEBI" id="CHEBI:30864"/>
    </reaction>
</comment>
<dbReference type="OrthoDB" id="36608at2157"/>
<dbReference type="Proteomes" id="UP000013307">
    <property type="component" value="Chromosome"/>
</dbReference>
<evidence type="ECO:0000256" key="4">
    <source>
        <dbReference type="ARBA" id="ARBA00011669"/>
    </source>
</evidence>
<dbReference type="GO" id="GO:0044205">
    <property type="term" value="P:'de novo' UMP biosynthetic process"/>
    <property type="evidence" value="ECO:0007669"/>
    <property type="project" value="UniProtKB-UniRule"/>
</dbReference>
<gene>
    <name evidence="10" type="primary">pyrD</name>
    <name evidence="12" type="ORF">Asulf_00378</name>
</gene>
<dbReference type="HAMAP" id="MF_00224">
    <property type="entry name" value="DHO_dh_type1"/>
    <property type="match status" value="1"/>
</dbReference>
<feature type="binding site" evidence="10">
    <location>
        <position position="157"/>
    </location>
    <ligand>
        <name>FMN</name>
        <dbReference type="ChEBI" id="CHEBI:58210"/>
    </ligand>
</feature>
<dbReference type="Gene3D" id="3.20.20.70">
    <property type="entry name" value="Aldolase class I"/>
    <property type="match status" value="1"/>
</dbReference>
<dbReference type="CDD" id="cd04740">
    <property type="entry name" value="DHOD_1B_like"/>
    <property type="match status" value="1"/>
</dbReference>
<evidence type="ECO:0000256" key="3">
    <source>
        <dbReference type="ARBA" id="ARBA00008008"/>
    </source>
</evidence>
<dbReference type="InterPro" id="IPR050074">
    <property type="entry name" value="DHO_dehydrogenase"/>
</dbReference>
<dbReference type="eggNOG" id="arCOG00603">
    <property type="taxonomic scope" value="Archaea"/>
</dbReference>
<keyword evidence="5 10" id="KW-0963">Cytoplasm</keyword>
<evidence type="ECO:0000256" key="7">
    <source>
        <dbReference type="ARBA" id="ARBA00022643"/>
    </source>
</evidence>
<dbReference type="InterPro" id="IPR012135">
    <property type="entry name" value="Dihydroorotate_DH_1_2"/>
</dbReference>
<evidence type="ECO:0000256" key="8">
    <source>
        <dbReference type="ARBA" id="ARBA00022975"/>
    </source>
</evidence>
<dbReference type="PANTHER" id="PTHR48109">
    <property type="entry name" value="DIHYDROOROTATE DEHYDROGENASE (QUINONE), MITOCHONDRIAL-RELATED"/>
    <property type="match status" value="1"/>
</dbReference>
<feature type="binding site" evidence="10">
    <location>
        <position position="119"/>
    </location>
    <ligand>
        <name>substrate</name>
    </ligand>
</feature>
<evidence type="ECO:0000256" key="6">
    <source>
        <dbReference type="ARBA" id="ARBA00022630"/>
    </source>
</evidence>
<feature type="domain" description="Dihydroorotate dehydrogenase catalytic" evidence="11">
    <location>
        <begin position="1"/>
        <end position="274"/>
    </location>
</feature>
<feature type="binding site" evidence="10">
    <location>
        <position position="182"/>
    </location>
    <ligand>
        <name>FMN</name>
        <dbReference type="ChEBI" id="CHEBI:58210"/>
    </ligand>
</feature>
<protein>
    <recommendedName>
        <fullName evidence="10">Dihydroorotate dehydrogenase</fullName>
        <shortName evidence="10">DHOD</shortName>
        <shortName evidence="10">DHODase</shortName>
        <shortName evidence="10">DHOdehase</shortName>
        <ecNumber evidence="10">1.3.-.-</ecNumber>
    </recommendedName>
</protein>
<dbReference type="PANTHER" id="PTHR48109:SF1">
    <property type="entry name" value="DIHYDROOROTATE DEHYDROGENASE (FUMARATE)"/>
    <property type="match status" value="1"/>
</dbReference>
<dbReference type="FunFam" id="3.20.20.70:FF:000027">
    <property type="entry name" value="Dihydropyrimidine dehydrogenase [NADP(+)]"/>
    <property type="match status" value="1"/>
</dbReference>
<keyword evidence="13" id="KW-1185">Reference proteome</keyword>
<dbReference type="NCBIfam" id="TIGR01037">
    <property type="entry name" value="pyrD_sub1_fam"/>
    <property type="match status" value="1"/>
</dbReference>
<evidence type="ECO:0000313" key="13">
    <source>
        <dbReference type="Proteomes" id="UP000013307"/>
    </source>
</evidence>
<dbReference type="UniPathway" id="UPA00070"/>
<feature type="binding site" evidence="10">
    <location>
        <begin position="234"/>
        <end position="235"/>
    </location>
    <ligand>
        <name>FMN</name>
        <dbReference type="ChEBI" id="CHEBI:58210"/>
    </ligand>
</feature>
<evidence type="ECO:0000256" key="2">
    <source>
        <dbReference type="ARBA" id="ARBA00004725"/>
    </source>
</evidence>
<evidence type="ECO:0000256" key="5">
    <source>
        <dbReference type="ARBA" id="ARBA00022490"/>
    </source>
</evidence>
<dbReference type="GeneID" id="15392024"/>
<dbReference type="GO" id="GO:0004152">
    <property type="term" value="F:dihydroorotate dehydrogenase activity"/>
    <property type="evidence" value="ECO:0007669"/>
    <property type="project" value="UniProtKB-UniRule"/>
</dbReference>
<dbReference type="GO" id="GO:0005737">
    <property type="term" value="C:cytoplasm"/>
    <property type="evidence" value="ECO:0007669"/>
    <property type="project" value="UniProtKB-SubCell"/>
</dbReference>
<comment type="subcellular location">
    <subcellularLocation>
        <location evidence="1 10">Cytoplasm</location>
    </subcellularLocation>
</comment>
<feature type="binding site" evidence="10">
    <location>
        <position position="208"/>
    </location>
    <ligand>
        <name>FMN</name>
        <dbReference type="ChEBI" id="CHEBI:58210"/>
    </ligand>
</feature>
<feature type="binding site" evidence="10">
    <location>
        <begin position="66"/>
        <end position="70"/>
    </location>
    <ligand>
        <name>substrate</name>
    </ligand>
</feature>
<keyword evidence="9 10" id="KW-0560">Oxidoreductase</keyword>
<feature type="binding site" evidence="10">
    <location>
        <begin position="42"/>
        <end position="43"/>
    </location>
    <ligand>
        <name>FMN</name>
        <dbReference type="ChEBI" id="CHEBI:58210"/>
    </ligand>
</feature>
<feature type="binding site" evidence="10">
    <location>
        <begin position="256"/>
        <end position="257"/>
    </location>
    <ligand>
        <name>FMN</name>
        <dbReference type="ChEBI" id="CHEBI:58210"/>
    </ligand>
</feature>
<dbReference type="STRING" id="387631.Asulf_00378"/>
<proteinExistence type="inferred from homology"/>
<comment type="cofactor">
    <cofactor evidence="10">
        <name>FMN</name>
        <dbReference type="ChEBI" id="CHEBI:58210"/>
    </cofactor>
    <text evidence="10">Binds 1 FMN per subunit.</text>
</comment>
<dbReference type="GO" id="GO:0006207">
    <property type="term" value="P:'de novo' pyrimidine nucleobase biosynthetic process"/>
    <property type="evidence" value="ECO:0007669"/>
    <property type="project" value="InterPro"/>
</dbReference>
<comment type="caution">
    <text evidence="10">Lacks conserved residue(s) required for the propagation of feature annotation.</text>
</comment>
<dbReference type="PROSITE" id="PS00911">
    <property type="entry name" value="DHODEHASE_1"/>
    <property type="match status" value="1"/>
</dbReference>
<evidence type="ECO:0000256" key="9">
    <source>
        <dbReference type="ARBA" id="ARBA00023002"/>
    </source>
</evidence>
<dbReference type="EMBL" id="CP005290">
    <property type="protein sequence ID" value="AGK60407.1"/>
    <property type="molecule type" value="Genomic_DNA"/>
</dbReference>
<evidence type="ECO:0000259" key="11">
    <source>
        <dbReference type="Pfam" id="PF01180"/>
    </source>
</evidence>
<dbReference type="EC" id="1.3.-.-" evidence="10"/>
<organism evidence="12 13">
    <name type="scientific">Archaeoglobus sulfaticallidus PM70-1</name>
    <dbReference type="NCBI Taxonomy" id="387631"/>
    <lineage>
        <taxon>Archaea</taxon>
        <taxon>Methanobacteriati</taxon>
        <taxon>Methanobacteriota</taxon>
        <taxon>Archaeoglobi</taxon>
        <taxon>Archaeoglobales</taxon>
        <taxon>Archaeoglobaceae</taxon>
        <taxon>Archaeoglobus</taxon>
    </lineage>
</organism>
<dbReference type="HOGENOM" id="CLU_042042_0_1_2"/>
<keyword evidence="8 10" id="KW-0665">Pyrimidine biosynthesis</keyword>
<dbReference type="InterPro" id="IPR005720">
    <property type="entry name" value="Dihydroorotate_DH_cat"/>
</dbReference>
<comment type="subunit">
    <text evidence="4">Heterotetramer of 2 PyrK and 2 PyrD type B subunits.</text>
</comment>
<dbReference type="NCBIfam" id="NF005574">
    <property type="entry name" value="PRK07259.1"/>
    <property type="match status" value="1"/>
</dbReference>
<comment type="pathway">
    <text evidence="2 10">Pyrimidine metabolism; UMP biosynthesis via de novo pathway.</text>
</comment>
<name>N0BDV1_9EURY</name>
<accession>N0BDV1</accession>
<dbReference type="Pfam" id="PF01180">
    <property type="entry name" value="DHO_dh"/>
    <property type="match status" value="1"/>
</dbReference>
<keyword evidence="6 10" id="KW-0285">Flavoprotein</keyword>
<dbReference type="InterPro" id="IPR001295">
    <property type="entry name" value="Dihydroorotate_DH_CS"/>
</dbReference>
<dbReference type="PIRSF" id="PIRSF000164">
    <property type="entry name" value="DHO_oxidase"/>
    <property type="match status" value="1"/>
</dbReference>
<comment type="function">
    <text evidence="10">Catalyzes the conversion of dihydroorotate to orotate.</text>
</comment>
<feature type="binding site" evidence="10">
    <location>
        <position position="119"/>
    </location>
    <ligand>
        <name>FMN</name>
        <dbReference type="ChEBI" id="CHEBI:58210"/>
    </ligand>
</feature>
<feature type="binding site" evidence="10">
    <location>
        <begin position="183"/>
        <end position="184"/>
    </location>
    <ligand>
        <name>substrate</name>
    </ligand>
</feature>
<evidence type="ECO:0000256" key="10">
    <source>
        <dbReference type="HAMAP-Rule" id="MF_00224"/>
    </source>
</evidence>
<evidence type="ECO:0000256" key="1">
    <source>
        <dbReference type="ARBA" id="ARBA00004496"/>
    </source>
</evidence>
<dbReference type="InterPro" id="IPR013785">
    <property type="entry name" value="Aldolase_TIM"/>
</dbReference>
<feature type="binding site" evidence="10">
    <location>
        <position position="42"/>
    </location>
    <ligand>
        <name>substrate</name>
    </ligand>
</feature>
<keyword evidence="7 10" id="KW-0288">FMN</keyword>
<dbReference type="KEGG" id="ast:Asulf_00378"/>
<dbReference type="InterPro" id="IPR024920">
    <property type="entry name" value="Dihydroorotate_DH_1"/>
</dbReference>
<feature type="active site" description="Nucleophile" evidence="10">
    <location>
        <position position="122"/>
    </location>
</feature>
<evidence type="ECO:0000313" key="12">
    <source>
        <dbReference type="EMBL" id="AGK60407.1"/>
    </source>
</evidence>
<comment type="similarity">
    <text evidence="3 10">Belongs to the dihydroorotate dehydrogenase family. Type 1 subfamily.</text>
</comment>
<sequence>MLEVQISSLTLQNPLILASGILGSYSSSLNRLSEHAGALVAKSVGIEEREGYRNPVVVNTPHGLLNAVGLSSPGAEKFALELENYRGDAKLIVSLFASNPDEFVEIARYFDMADAFELNLSCPHVKGLGLTVGNDPELVGDIVRRLKKETSRPIFAKISAFSSYIEVAKSAEEAGVDGVVAINTLKGMAIDIGSKKPILSNVSGGYSGEAVKPVAMKVVWDLYEELDIPIIASGGATSWKDVVEFMLAGASAVQIGSAFFYSYRIFYSLKESLKAYARKEKIRLEEIIGLAHKK</sequence>